<dbReference type="NCBIfam" id="TIGR02798">
    <property type="entry name" value="ligK_PcmE"/>
    <property type="match status" value="1"/>
</dbReference>
<evidence type="ECO:0000256" key="7">
    <source>
        <dbReference type="ARBA" id="ARBA00023239"/>
    </source>
</evidence>
<dbReference type="Proteomes" id="UP000467322">
    <property type="component" value="Unassembled WGS sequence"/>
</dbReference>
<keyword evidence="6 9" id="KW-0460">Magnesium</keyword>
<keyword evidence="7 10" id="KW-0456">Lyase</keyword>
<evidence type="ECO:0000256" key="4">
    <source>
        <dbReference type="ARBA" id="ARBA00012213"/>
    </source>
</evidence>
<dbReference type="GO" id="GO:0046872">
    <property type="term" value="F:metal ion binding"/>
    <property type="evidence" value="ECO:0007669"/>
    <property type="project" value="UniProtKB-KW"/>
</dbReference>
<evidence type="ECO:0000313" key="11">
    <source>
        <dbReference type="Proteomes" id="UP000467322"/>
    </source>
</evidence>
<keyword evidence="11" id="KW-1185">Reference proteome</keyword>
<gene>
    <name evidence="10" type="primary">ligK</name>
    <name evidence="10" type="ORF">GQE99_06155</name>
</gene>
<dbReference type="Pfam" id="PF03737">
    <property type="entry name" value="RraA-like"/>
    <property type="match status" value="1"/>
</dbReference>
<dbReference type="InterPro" id="IPR036704">
    <property type="entry name" value="RraA/RraA-like_sf"/>
</dbReference>
<keyword evidence="5 9" id="KW-0479">Metal-binding</keyword>
<comment type="cofactor">
    <cofactor evidence="2 9">
        <name>Mg(2+)</name>
        <dbReference type="ChEBI" id="CHEBI:18420"/>
    </cofactor>
</comment>
<dbReference type="InterPro" id="IPR014165">
    <property type="entry name" value="LigK_PcmE"/>
</dbReference>
<comment type="subunit">
    <text evidence="3">Homohexamer.</text>
</comment>
<name>A0A845M8J3_9RHOB</name>
<sequence length="230" mass="24577">MTYQPGTTGVVVQNIERADQAVIDGLAECGVATVHEAQGRKGLLNSYMRPIYPGARIAGSATTILAPPMDNWMIHVAIEQLQPGDVLLLGTISPSDAGYFGDLLATSAQARGCRGLIIDAGVRDVKDLTEMNFPVWSKAIGAQGTIKETLGSVNVPVVCADELVNPGDVIVADDDGVVCVRREEAAEVLRKAQDREANEAAKRAKFEAGELGLDIYGMRPRLEEKGLKYV</sequence>
<dbReference type="FunFam" id="3.50.30.40:FF:000002">
    <property type="entry name" value="4-carboxy-4-hydroxy-2-oxoadipate aldolase/oxaloacetate decarboxylase"/>
    <property type="match status" value="1"/>
</dbReference>
<dbReference type="GO" id="GO:0019336">
    <property type="term" value="P:phenol-containing compound catabolic process"/>
    <property type="evidence" value="ECO:0007669"/>
    <property type="project" value="UniProtKB-ARBA"/>
</dbReference>
<dbReference type="EC" id="4.1.3.17" evidence="4"/>
<protein>
    <recommendedName>
        <fullName evidence="4">4-hydroxy-4-methyl-2-oxoglutarate aldolase</fullName>
        <ecNumber evidence="4">4.1.3.17</ecNumber>
    </recommendedName>
</protein>
<feature type="binding site" evidence="9">
    <location>
        <begin position="101"/>
        <end position="104"/>
    </location>
    <ligand>
        <name>substrate</name>
    </ligand>
</feature>
<dbReference type="GO" id="GO:0072329">
    <property type="term" value="P:monocarboxylic acid catabolic process"/>
    <property type="evidence" value="ECO:0007669"/>
    <property type="project" value="UniProtKB-ARBA"/>
</dbReference>
<evidence type="ECO:0000256" key="3">
    <source>
        <dbReference type="ARBA" id="ARBA00011643"/>
    </source>
</evidence>
<feature type="binding site" evidence="9">
    <location>
        <position position="123"/>
    </location>
    <ligand>
        <name>substrate</name>
    </ligand>
</feature>
<proteinExistence type="inferred from homology"/>
<dbReference type="SUPFAM" id="SSF89562">
    <property type="entry name" value="RraA-like"/>
    <property type="match status" value="1"/>
</dbReference>
<dbReference type="InterPro" id="IPR005493">
    <property type="entry name" value="RraA/RraA-like"/>
</dbReference>
<evidence type="ECO:0000313" key="10">
    <source>
        <dbReference type="EMBL" id="MZR12601.1"/>
    </source>
</evidence>
<dbReference type="RefSeq" id="WP_161350711.1">
    <property type="nucleotide sequence ID" value="NZ_WTUX01000010.1"/>
</dbReference>
<reference evidence="10 11" key="1">
    <citation type="submission" date="2019-12" db="EMBL/GenBank/DDBJ databases">
        <title>Maritimibacter sp. nov. sp. isolated from sea sand.</title>
        <authorList>
            <person name="Kim J."/>
            <person name="Jeong S.E."/>
            <person name="Jung H.S."/>
            <person name="Jeon C.O."/>
        </authorList>
    </citation>
    <scope>NUCLEOTIDE SEQUENCE [LARGE SCALE GENOMIC DNA]</scope>
    <source>
        <strain evidence="10 11">DP07</strain>
    </source>
</reference>
<dbReference type="GO" id="GO:0042537">
    <property type="term" value="P:benzene-containing compound metabolic process"/>
    <property type="evidence" value="ECO:0007669"/>
    <property type="project" value="UniProtKB-ARBA"/>
</dbReference>
<evidence type="ECO:0000256" key="8">
    <source>
        <dbReference type="ARBA" id="ARBA00061585"/>
    </source>
</evidence>
<feature type="binding site" evidence="9">
    <location>
        <position position="124"/>
    </location>
    <ligand>
        <name>Mg(2+)</name>
        <dbReference type="ChEBI" id="CHEBI:18420"/>
    </ligand>
</feature>
<dbReference type="Gene3D" id="3.50.30.40">
    <property type="entry name" value="Ribonuclease E inhibitor RraA/RraA-like"/>
    <property type="match status" value="1"/>
</dbReference>
<evidence type="ECO:0000256" key="6">
    <source>
        <dbReference type="ARBA" id="ARBA00022842"/>
    </source>
</evidence>
<accession>A0A845M8J3</accession>
<dbReference type="PANTHER" id="PTHR33254">
    <property type="entry name" value="4-HYDROXY-4-METHYL-2-OXOGLUTARATE ALDOLASE 3-RELATED"/>
    <property type="match status" value="1"/>
</dbReference>
<comment type="similarity">
    <text evidence="8">Belongs to the LigK/PcmE family.</text>
</comment>
<evidence type="ECO:0000256" key="2">
    <source>
        <dbReference type="ARBA" id="ARBA00001946"/>
    </source>
</evidence>
<comment type="caution">
    <text evidence="10">The sequence shown here is derived from an EMBL/GenBank/DDBJ whole genome shotgun (WGS) entry which is preliminary data.</text>
</comment>
<evidence type="ECO:0000256" key="1">
    <source>
        <dbReference type="ARBA" id="ARBA00001342"/>
    </source>
</evidence>
<dbReference type="PANTHER" id="PTHR33254:SF16">
    <property type="entry name" value="BLR3842 PROTEIN"/>
    <property type="match status" value="1"/>
</dbReference>
<dbReference type="GO" id="GO:0047443">
    <property type="term" value="F:4-hydroxy-4-methyl-2-oxoglutarate aldolase activity"/>
    <property type="evidence" value="ECO:0007669"/>
    <property type="project" value="UniProtKB-EC"/>
</dbReference>
<dbReference type="NCBIfam" id="NF006731">
    <property type="entry name" value="PRK09262.1"/>
    <property type="match status" value="1"/>
</dbReference>
<dbReference type="AlphaFoldDB" id="A0A845M8J3"/>
<evidence type="ECO:0000256" key="9">
    <source>
        <dbReference type="PIRSR" id="PIRSR605493-1"/>
    </source>
</evidence>
<dbReference type="EMBL" id="WTUX01000010">
    <property type="protein sequence ID" value="MZR12601.1"/>
    <property type="molecule type" value="Genomic_DNA"/>
</dbReference>
<comment type="catalytic activity">
    <reaction evidence="1">
        <text>4-hydroxy-4-methyl-2-oxoglutarate = 2 pyruvate</text>
        <dbReference type="Rhea" id="RHEA:22748"/>
        <dbReference type="ChEBI" id="CHEBI:15361"/>
        <dbReference type="ChEBI" id="CHEBI:58276"/>
        <dbReference type="EC" id="4.1.3.17"/>
    </reaction>
</comment>
<organism evidence="10 11">
    <name type="scientific">Maritimibacter harenae</name>
    <dbReference type="NCBI Taxonomy" id="2606218"/>
    <lineage>
        <taxon>Bacteria</taxon>
        <taxon>Pseudomonadati</taxon>
        <taxon>Pseudomonadota</taxon>
        <taxon>Alphaproteobacteria</taxon>
        <taxon>Rhodobacterales</taxon>
        <taxon>Roseobacteraceae</taxon>
        <taxon>Maritimibacter</taxon>
    </lineage>
</organism>
<dbReference type="CDD" id="cd16841">
    <property type="entry name" value="RraA_family"/>
    <property type="match status" value="1"/>
</dbReference>
<evidence type="ECO:0000256" key="5">
    <source>
        <dbReference type="ARBA" id="ARBA00022723"/>
    </source>
</evidence>